<dbReference type="AlphaFoldDB" id="A0A4V2F443"/>
<dbReference type="CDD" id="cd07012">
    <property type="entry name" value="PBP2_Bug_TTT"/>
    <property type="match status" value="1"/>
</dbReference>
<comment type="similarity">
    <text evidence="1">Belongs to the UPF0065 (bug) family.</text>
</comment>
<evidence type="ECO:0000313" key="2">
    <source>
        <dbReference type="EMBL" id="RZS86307.1"/>
    </source>
</evidence>
<organism evidence="2 3">
    <name type="scientific">Pigmentiphaga kullae</name>
    <dbReference type="NCBI Taxonomy" id="151784"/>
    <lineage>
        <taxon>Bacteria</taxon>
        <taxon>Pseudomonadati</taxon>
        <taxon>Pseudomonadota</taxon>
        <taxon>Betaproteobacteria</taxon>
        <taxon>Burkholderiales</taxon>
        <taxon>Alcaligenaceae</taxon>
        <taxon>Pigmentiphaga</taxon>
    </lineage>
</organism>
<dbReference type="PANTHER" id="PTHR42928">
    <property type="entry name" value="TRICARBOXYLATE-BINDING PROTEIN"/>
    <property type="match status" value="1"/>
</dbReference>
<dbReference type="PIRSF" id="PIRSF017082">
    <property type="entry name" value="YflP"/>
    <property type="match status" value="1"/>
</dbReference>
<dbReference type="Proteomes" id="UP000292445">
    <property type="component" value="Unassembled WGS sequence"/>
</dbReference>
<protein>
    <submittedName>
        <fullName evidence="2">Tripartite-type tricarboxylate transporter receptor subunit TctC</fullName>
    </submittedName>
</protein>
<accession>A0A4V2F443</accession>
<comment type="caution">
    <text evidence="2">The sequence shown here is derived from an EMBL/GenBank/DDBJ whole genome shotgun (WGS) entry which is preliminary data.</text>
</comment>
<dbReference type="InterPro" id="IPR005064">
    <property type="entry name" value="BUG"/>
</dbReference>
<dbReference type="Gene3D" id="3.40.190.150">
    <property type="entry name" value="Bordetella uptake gene, domain 1"/>
    <property type="match status" value="1"/>
</dbReference>
<dbReference type="Pfam" id="PF03401">
    <property type="entry name" value="TctC"/>
    <property type="match status" value="1"/>
</dbReference>
<dbReference type="EMBL" id="SGXC01000001">
    <property type="protein sequence ID" value="RZS86307.1"/>
    <property type="molecule type" value="Genomic_DNA"/>
</dbReference>
<dbReference type="Gene3D" id="3.40.190.10">
    <property type="entry name" value="Periplasmic binding protein-like II"/>
    <property type="match status" value="1"/>
</dbReference>
<name>A0A4V2F443_9BURK</name>
<dbReference type="SUPFAM" id="SSF53850">
    <property type="entry name" value="Periplasmic binding protein-like II"/>
    <property type="match status" value="1"/>
</dbReference>
<evidence type="ECO:0000313" key="3">
    <source>
        <dbReference type="Proteomes" id="UP000292445"/>
    </source>
</evidence>
<gene>
    <name evidence="2" type="ORF">EV675_2347</name>
</gene>
<sequence length="312" mass="32191">MVAMAAVPGRSAAAEPYPAAPVRLIVPFPPGGPVDSVGRLLAGKLGAELGQSVYVDNKGGAGGGIGAQAAASAEPNGYTLLLGSTATISILPLINSSVRYDPDRDFTALAIAATGVQIFVVNEKVPVRDIPGLVAYAKSSKRPLSAATGGSANPFFIAMFEKEAGVEFLHVPYKGTGPSLADVAAGHVAFTVADTSAVIPLVKAGQVRALGISSLQRSPLAPDIPTIAEQGFPGFEAGGWFGLFAPRGLPANVQRRLVDALAKVASDRDMNEQLLRLGLTPSWSVGEDAARNVRKENGRLRSVAATMNMQPQ</sequence>
<dbReference type="PANTHER" id="PTHR42928:SF5">
    <property type="entry name" value="BLR1237 PROTEIN"/>
    <property type="match status" value="1"/>
</dbReference>
<evidence type="ECO:0000256" key="1">
    <source>
        <dbReference type="ARBA" id="ARBA00006987"/>
    </source>
</evidence>
<reference evidence="2 3" key="1">
    <citation type="submission" date="2019-02" db="EMBL/GenBank/DDBJ databases">
        <title>Genomic Encyclopedia of Type Strains, Phase IV (KMG-IV): sequencing the most valuable type-strain genomes for metagenomic binning, comparative biology and taxonomic classification.</title>
        <authorList>
            <person name="Goeker M."/>
        </authorList>
    </citation>
    <scope>NUCLEOTIDE SEQUENCE [LARGE SCALE GENOMIC DNA]</scope>
    <source>
        <strain evidence="2 3">K24</strain>
    </source>
</reference>
<keyword evidence="2" id="KW-0675">Receptor</keyword>
<dbReference type="InterPro" id="IPR042100">
    <property type="entry name" value="Bug_dom1"/>
</dbReference>
<proteinExistence type="inferred from homology"/>
<keyword evidence="3" id="KW-1185">Reference proteome</keyword>